<name>A0A2S2DNW1_9BURK</name>
<dbReference type="Pfam" id="PF12040">
    <property type="entry name" value="DUF3526"/>
    <property type="match status" value="1"/>
</dbReference>
<dbReference type="OrthoDB" id="184009at2"/>
<organism evidence="2 3">
    <name type="scientific">Massilia oculi</name>
    <dbReference type="NCBI Taxonomy" id="945844"/>
    <lineage>
        <taxon>Bacteria</taxon>
        <taxon>Pseudomonadati</taxon>
        <taxon>Pseudomonadota</taxon>
        <taxon>Betaproteobacteria</taxon>
        <taxon>Burkholderiales</taxon>
        <taxon>Oxalobacteraceae</taxon>
        <taxon>Telluria group</taxon>
        <taxon>Massilia</taxon>
    </lineage>
</organism>
<dbReference type="AlphaFoldDB" id="A0A2S2DNW1"/>
<protein>
    <recommendedName>
        <fullName evidence="4">ABC transporter permease</fullName>
    </recommendedName>
</protein>
<dbReference type="PANTHER" id="PTHR43471">
    <property type="entry name" value="ABC TRANSPORTER PERMEASE"/>
    <property type="match status" value="1"/>
</dbReference>
<dbReference type="PANTHER" id="PTHR43471:SF1">
    <property type="entry name" value="ABC TRANSPORTER PERMEASE PROTEIN NOSY-RELATED"/>
    <property type="match status" value="1"/>
</dbReference>
<keyword evidence="1" id="KW-1133">Transmembrane helix</keyword>
<evidence type="ECO:0000313" key="2">
    <source>
        <dbReference type="EMBL" id="AWL07054.1"/>
    </source>
</evidence>
<feature type="transmembrane region" description="Helical" evidence="1">
    <location>
        <begin position="213"/>
        <end position="239"/>
    </location>
</feature>
<evidence type="ECO:0000313" key="3">
    <source>
        <dbReference type="Proteomes" id="UP000245820"/>
    </source>
</evidence>
<dbReference type="GO" id="GO:0005886">
    <property type="term" value="C:plasma membrane"/>
    <property type="evidence" value="ECO:0007669"/>
    <property type="project" value="UniProtKB-SubCell"/>
</dbReference>
<keyword evidence="3" id="KW-1185">Reference proteome</keyword>
<dbReference type="KEGG" id="mtim:DIR46_23270"/>
<dbReference type="Pfam" id="PF12679">
    <property type="entry name" value="ABC2_membrane_2"/>
    <property type="match status" value="1"/>
</dbReference>
<feature type="transmembrane region" description="Helical" evidence="1">
    <location>
        <begin position="136"/>
        <end position="154"/>
    </location>
</feature>
<proteinExistence type="predicted"/>
<feature type="transmembrane region" description="Helical" evidence="1">
    <location>
        <begin position="448"/>
        <end position="469"/>
    </location>
</feature>
<accession>A0A2S2DNW1</accession>
<dbReference type="Proteomes" id="UP000245820">
    <property type="component" value="Chromosome"/>
</dbReference>
<feature type="transmembrane region" description="Helical" evidence="1">
    <location>
        <begin position="251"/>
        <end position="269"/>
    </location>
</feature>
<feature type="transmembrane region" description="Helical" evidence="1">
    <location>
        <begin position="183"/>
        <end position="207"/>
    </location>
</feature>
<dbReference type="EMBL" id="CP029343">
    <property type="protein sequence ID" value="AWL07054.1"/>
    <property type="molecule type" value="Genomic_DNA"/>
</dbReference>
<evidence type="ECO:0000256" key="1">
    <source>
        <dbReference type="SAM" id="Phobius"/>
    </source>
</evidence>
<evidence type="ECO:0008006" key="4">
    <source>
        <dbReference type="Google" id="ProtNLM"/>
    </source>
</evidence>
<keyword evidence="1" id="KW-0812">Transmembrane</keyword>
<sequence>MNAGMSPLPLIARQQWRSLARERRLRLLGLLVLALSALALFDAALDTRRLEAARIHDTVAEEAVWEAQGEANPHGAAHFGRYVYKPAAPLAVLDPGLTDHVGSSVKLEGHVQNASRFRTTDGGAALGRFGGFSPAFALQVLVPLTIVFAAFGVFSGERARQLALQEIGAGATPWQLVLGRFGAYAAALMLLLALVGVLAALATVPAWSAAHFAALGLMLAAHGLYWLAVLGVTLAISAWSASSRGALSGALAFWIVAVVLAPMLAPMLAEARHPTPSAEAFEAAVTEEVMKGPDGHSPRDVRFAEFEKATLARYRVKHIDELPINYAGLLFEHGEKATADIYNRHVDRLYDGYAAQARFALAGSTLSPLLALRPLSSSLARTDMAAHRHFLAQAEAYRYQTVQALNRDIKLNRKPGMREYATDVAAITRGIAFSPQPLALGELLPRTVLPFAALAGWVAGALLLMRLAARRLEGAA</sequence>
<reference evidence="2 3" key="1">
    <citation type="submission" date="2018-05" db="EMBL/GenBank/DDBJ databases">
        <title>Complete genome sequence of Massilia oculi sp. nov. CCUG 43427T (=DSM 26321T), the type strain of M. oculi, and comparison with genome sequences of other Massilia strains.</title>
        <authorList>
            <person name="Zhu B."/>
        </authorList>
    </citation>
    <scope>NUCLEOTIDE SEQUENCE [LARGE SCALE GENOMIC DNA]</scope>
    <source>
        <strain evidence="2 3">CCUG 43427</strain>
    </source>
</reference>
<gene>
    <name evidence="2" type="ORF">DIR46_23270</name>
</gene>
<dbReference type="GO" id="GO:0140359">
    <property type="term" value="F:ABC-type transporter activity"/>
    <property type="evidence" value="ECO:0007669"/>
    <property type="project" value="InterPro"/>
</dbReference>
<keyword evidence="1" id="KW-0472">Membrane</keyword>
<dbReference type="RefSeq" id="WP_109347350.1">
    <property type="nucleotide sequence ID" value="NZ_CP029343.1"/>
</dbReference>
<dbReference type="InterPro" id="IPR021913">
    <property type="entry name" value="DUF3526"/>
</dbReference>